<protein>
    <submittedName>
        <fullName evidence="4">DNA starvation/stationary phase protection protein</fullName>
    </submittedName>
</protein>
<name>A0ABX0IYR5_9FLAO</name>
<sequence>MEAILEPKIGLEKKDLSNSIKDLTIVLSNEMILYVKSRKFHWNVTGNSFMELHKLFENQYGKLEETIDEVAERISKLGGKTIGTMKEFIEHSILSEESKYVNQNQMLEELLDDHEKIIVQLRIFIENAEEHKDAGTADFLTGILLDHESKSWILRKYLS</sequence>
<evidence type="ECO:0000259" key="3">
    <source>
        <dbReference type="Pfam" id="PF00210"/>
    </source>
</evidence>
<reference evidence="4 5" key="2">
    <citation type="submission" date="2019-05" db="EMBL/GenBank/DDBJ databases">
        <authorList>
            <person name="Lianzixin W."/>
        </authorList>
    </citation>
    <scope>NUCLEOTIDE SEQUENCE [LARGE SCALE GENOMIC DNA]</scope>
    <source>
        <strain evidence="4 5">EC11</strain>
    </source>
</reference>
<dbReference type="InterPro" id="IPR023188">
    <property type="entry name" value="DPS_DNA-bd_CS"/>
</dbReference>
<dbReference type="SUPFAM" id="SSF47240">
    <property type="entry name" value="Ferritin-like"/>
    <property type="match status" value="1"/>
</dbReference>
<dbReference type="InterPro" id="IPR012347">
    <property type="entry name" value="Ferritin-like"/>
</dbReference>
<reference evidence="5" key="1">
    <citation type="submission" date="2019-05" db="EMBL/GenBank/DDBJ databases">
        <title>Flavobacterium profundi sp. nov., isolated from a deep-sea seamount.</title>
        <authorList>
            <person name="Zhang D.-C."/>
        </authorList>
    </citation>
    <scope>NUCLEOTIDE SEQUENCE [LARGE SCALE GENOMIC DNA]</scope>
    <source>
        <strain evidence="5">EC11</strain>
    </source>
</reference>
<dbReference type="Proteomes" id="UP000817854">
    <property type="component" value="Unassembled WGS sequence"/>
</dbReference>
<evidence type="ECO:0000256" key="2">
    <source>
        <dbReference type="RuleBase" id="RU003875"/>
    </source>
</evidence>
<dbReference type="InterPro" id="IPR002177">
    <property type="entry name" value="DPS_DNA-bd"/>
</dbReference>
<dbReference type="Gene3D" id="1.20.1260.10">
    <property type="match status" value="1"/>
</dbReference>
<evidence type="ECO:0000256" key="1">
    <source>
        <dbReference type="ARBA" id="ARBA00009497"/>
    </source>
</evidence>
<dbReference type="PANTHER" id="PTHR42932">
    <property type="entry name" value="GENERAL STRESS PROTEIN 20U"/>
    <property type="match status" value="1"/>
</dbReference>
<dbReference type="EMBL" id="VEVQ02000009">
    <property type="protein sequence ID" value="NHN26889.1"/>
    <property type="molecule type" value="Genomic_DNA"/>
</dbReference>
<dbReference type="CDD" id="cd01043">
    <property type="entry name" value="DPS"/>
    <property type="match status" value="1"/>
</dbReference>
<comment type="similarity">
    <text evidence="1 2">Belongs to the Dps family.</text>
</comment>
<proteinExistence type="inferred from homology"/>
<keyword evidence="5" id="KW-1185">Reference proteome</keyword>
<dbReference type="PIRSF" id="PIRSF005900">
    <property type="entry name" value="Dps"/>
    <property type="match status" value="1"/>
</dbReference>
<gene>
    <name evidence="4" type="ORF">FIA58_014485</name>
</gene>
<evidence type="ECO:0000313" key="5">
    <source>
        <dbReference type="Proteomes" id="UP000817854"/>
    </source>
</evidence>
<evidence type="ECO:0000313" key="4">
    <source>
        <dbReference type="EMBL" id="NHN26889.1"/>
    </source>
</evidence>
<dbReference type="InterPro" id="IPR009078">
    <property type="entry name" value="Ferritin-like_SF"/>
</dbReference>
<dbReference type="InterPro" id="IPR008331">
    <property type="entry name" value="Ferritin_DPS_dom"/>
</dbReference>
<comment type="caution">
    <text evidence="4">The sequence shown here is derived from an EMBL/GenBank/DDBJ whole genome shotgun (WGS) entry which is preliminary data.</text>
</comment>
<accession>A0ABX0IYR5</accession>
<dbReference type="PROSITE" id="PS00818">
    <property type="entry name" value="DPS_1"/>
    <property type="match status" value="1"/>
</dbReference>
<dbReference type="PANTHER" id="PTHR42932:SF1">
    <property type="entry name" value="GENERAL STRESS PROTEIN 20U"/>
    <property type="match status" value="1"/>
</dbReference>
<dbReference type="PRINTS" id="PR01346">
    <property type="entry name" value="HELNAPAPROT"/>
</dbReference>
<reference evidence="4 5" key="3">
    <citation type="submission" date="2020-02" db="EMBL/GenBank/DDBJ databases">
        <title>Flavobacterium profundi sp. nov., isolated from a deep-sea seamount.</title>
        <authorList>
            <person name="Zhang D.-C."/>
        </authorList>
    </citation>
    <scope>NUCLEOTIDE SEQUENCE [LARGE SCALE GENOMIC DNA]</scope>
    <source>
        <strain evidence="4 5">EC11</strain>
    </source>
</reference>
<dbReference type="RefSeq" id="WP_140963201.1">
    <property type="nucleotide sequence ID" value="NZ_VEVQ02000009.1"/>
</dbReference>
<feature type="domain" description="Ferritin/DPS" evidence="3">
    <location>
        <begin position="22"/>
        <end position="158"/>
    </location>
</feature>
<dbReference type="Pfam" id="PF00210">
    <property type="entry name" value="Ferritin"/>
    <property type="match status" value="1"/>
</dbReference>
<organism evidence="4 5">
    <name type="scientific">Flavobacterium jejuense</name>
    <dbReference type="NCBI Taxonomy" id="1544455"/>
    <lineage>
        <taxon>Bacteria</taxon>
        <taxon>Pseudomonadati</taxon>
        <taxon>Bacteroidota</taxon>
        <taxon>Flavobacteriia</taxon>
        <taxon>Flavobacteriales</taxon>
        <taxon>Flavobacteriaceae</taxon>
        <taxon>Flavobacterium</taxon>
    </lineage>
</organism>